<keyword evidence="1" id="KW-0812">Transmembrane</keyword>
<dbReference type="InterPro" id="IPR007272">
    <property type="entry name" value="Sulf_transp_TsuA/YedE"/>
</dbReference>
<keyword evidence="3" id="KW-1185">Reference proteome</keyword>
<dbReference type="NCBIfam" id="TIGR04112">
    <property type="entry name" value="seleno_YedE"/>
    <property type="match status" value="1"/>
</dbReference>
<feature type="transmembrane region" description="Helical" evidence="1">
    <location>
        <begin position="296"/>
        <end position="315"/>
    </location>
</feature>
<protein>
    <submittedName>
        <fullName evidence="2">Uncharacterized protein</fullName>
    </submittedName>
</protein>
<evidence type="ECO:0000313" key="2">
    <source>
        <dbReference type="EMBL" id="EHR38153.1"/>
    </source>
</evidence>
<sequence>MKWNSKKGLLVLGVLGGLLIAILAFSGNPKNMALCTACFIRDSAGAMKFHTSAVTQYFRPEIAGLMAGSFVMSLAKKEYHATTSKNVLIQFILGNILMIGALVFLGCTLRMVLRMAGGDLSAYIGLIGLILGVLTGTFFIKKGYSLGEKTAAAPINGAIWPIMILAIFILTVAFPSLFAQSETGPGSMHANRWLSLAVGLAFGAFAYYTRLCFTGSIRDAFIIKDYSRLLPILGIFLTMLVYNIIVGDFSLKAAGPIAHNQTLWNILSMYVVGFAGVLAGGCPVRQVIMAGSGSTDAGVAVLGMFSGAALAHNFALAAGPTTDESAGGPGVNGQIALIACLIILFILAFYGCNWAKKEGKPITQGK</sequence>
<feature type="transmembrane region" description="Helical" evidence="1">
    <location>
        <begin position="152"/>
        <end position="178"/>
    </location>
</feature>
<dbReference type="EMBL" id="AGEG01000002">
    <property type="protein sequence ID" value="EHR38153.1"/>
    <property type="molecule type" value="Genomic_DNA"/>
</dbReference>
<feature type="transmembrane region" description="Helical" evidence="1">
    <location>
        <begin position="335"/>
        <end position="352"/>
    </location>
</feature>
<dbReference type="Pfam" id="PF04143">
    <property type="entry name" value="Sulf_transp"/>
    <property type="match status" value="1"/>
</dbReference>
<evidence type="ECO:0000256" key="1">
    <source>
        <dbReference type="SAM" id="Phobius"/>
    </source>
</evidence>
<dbReference type="AlphaFoldDB" id="H3NH98"/>
<feature type="transmembrane region" description="Helical" evidence="1">
    <location>
        <begin position="120"/>
        <end position="140"/>
    </location>
</feature>
<dbReference type="RefSeq" id="WP_006308122.1">
    <property type="nucleotide sequence ID" value="NZ_JH601133.1"/>
</dbReference>
<keyword evidence="1" id="KW-0472">Membrane</keyword>
<name>H3NH98_9LACT</name>
<feature type="transmembrane region" description="Helical" evidence="1">
    <location>
        <begin position="190"/>
        <end position="208"/>
    </location>
</feature>
<reference evidence="2 3" key="1">
    <citation type="submission" date="2012-01" db="EMBL/GenBank/DDBJ databases">
        <title>The Genome Sequence of Facklamia languida CCUG 37842.</title>
        <authorList>
            <consortium name="The Broad Institute Genome Sequencing Platform"/>
            <person name="Earl A."/>
            <person name="Ward D."/>
            <person name="Feldgarden M."/>
            <person name="Gevers D."/>
            <person name="Huys G."/>
            <person name="Young S.K."/>
            <person name="Zeng Q."/>
            <person name="Gargeya S."/>
            <person name="Fitzgerald M."/>
            <person name="Haas B."/>
            <person name="Abouelleil A."/>
            <person name="Alvarado L."/>
            <person name="Arachchi H.M."/>
            <person name="Berlin A."/>
            <person name="Chapman S.B."/>
            <person name="Gearin G."/>
            <person name="Goldberg J."/>
            <person name="Griggs A."/>
            <person name="Gujja S."/>
            <person name="Hansen M."/>
            <person name="Heiman D."/>
            <person name="Howarth C."/>
            <person name="Larimer J."/>
            <person name="Lui A."/>
            <person name="MacDonald P.J.P."/>
            <person name="McCowen C."/>
            <person name="Montmayeur A."/>
            <person name="Murphy C."/>
            <person name="Neiman D."/>
            <person name="Pearson M."/>
            <person name="Priest M."/>
            <person name="Roberts A."/>
            <person name="Saif S."/>
            <person name="Shea T."/>
            <person name="Sisk P."/>
            <person name="Stolte C."/>
            <person name="Sykes S."/>
            <person name="Wortman J."/>
            <person name="Nusbaum C."/>
            <person name="Birren B."/>
        </authorList>
    </citation>
    <scope>NUCLEOTIDE SEQUENCE [LARGE SCALE GENOMIC DNA]</scope>
    <source>
        <strain evidence="2 3">CCUG 37842</strain>
    </source>
</reference>
<evidence type="ECO:0000313" key="3">
    <source>
        <dbReference type="Proteomes" id="UP000006190"/>
    </source>
</evidence>
<comment type="caution">
    <text evidence="2">The sequence shown here is derived from an EMBL/GenBank/DDBJ whole genome shotgun (WGS) entry which is preliminary data.</text>
</comment>
<keyword evidence="1" id="KW-1133">Transmembrane helix</keyword>
<feature type="transmembrane region" description="Helical" evidence="1">
    <location>
        <begin position="87"/>
        <end position="113"/>
    </location>
</feature>
<accession>H3NH98</accession>
<dbReference type="STRING" id="883113.HMPREF9708_00237"/>
<gene>
    <name evidence="2" type="ORF">HMPREF9708_00237</name>
</gene>
<dbReference type="eggNOG" id="COG2391">
    <property type="taxonomic scope" value="Bacteria"/>
</dbReference>
<proteinExistence type="predicted"/>
<dbReference type="InterPro" id="IPR026366">
    <property type="entry name" value="Seleno_YedE"/>
</dbReference>
<dbReference type="Proteomes" id="UP000006190">
    <property type="component" value="Unassembled WGS sequence"/>
</dbReference>
<dbReference type="PATRIC" id="fig|883113.3.peg.240"/>
<dbReference type="HOGENOM" id="CLU_064908_0_0_9"/>
<organism evidence="2 3">
    <name type="scientific">Facklamia languida CCUG 37842</name>
    <dbReference type="NCBI Taxonomy" id="883113"/>
    <lineage>
        <taxon>Bacteria</taxon>
        <taxon>Bacillati</taxon>
        <taxon>Bacillota</taxon>
        <taxon>Bacilli</taxon>
        <taxon>Lactobacillales</taxon>
        <taxon>Aerococcaceae</taxon>
        <taxon>Facklamia</taxon>
    </lineage>
</organism>
<feature type="transmembrane region" description="Helical" evidence="1">
    <location>
        <begin position="263"/>
        <end position="284"/>
    </location>
</feature>
<feature type="transmembrane region" description="Helical" evidence="1">
    <location>
        <begin position="229"/>
        <end position="251"/>
    </location>
</feature>